<feature type="compositionally biased region" description="Low complexity" evidence="1">
    <location>
        <begin position="49"/>
        <end position="70"/>
    </location>
</feature>
<evidence type="ECO:0000313" key="2">
    <source>
        <dbReference type="EMBL" id="KAL0191895.1"/>
    </source>
</evidence>
<name>A0ABD0R079_CIRMR</name>
<sequence>GLQKGPGSHWAGPNGDRTLSSSGSADGGPHNQVGHSATTPSEPAVNHLSSPSSTSSPASSSSQTATSGAPLGTALTKDGAVPQGNGSTATNHHSPDRTPTSTSGSPAAPSADNPQLSALLGGKESSAASSKVNHVHPGTSLTAPGSSTASSPASALSASSPSPRSAEAAASLNKPGSAAPGPLPAVTVNGSGGGACSEDSQSPLKVEPPELCIKAAAALKPSHSSSTVSIYPTSADVLKAC</sequence>
<protein>
    <submittedName>
        <fullName evidence="2">Uncharacterized protein</fullName>
    </submittedName>
</protein>
<comment type="caution">
    <text evidence="2">The sequence shown here is derived from an EMBL/GenBank/DDBJ whole genome shotgun (WGS) entry which is preliminary data.</text>
</comment>
<accession>A0ABD0R079</accession>
<feature type="compositionally biased region" description="Low complexity" evidence="1">
    <location>
        <begin position="137"/>
        <end position="172"/>
    </location>
</feature>
<gene>
    <name evidence="2" type="ORF">M9458_014593</name>
</gene>
<evidence type="ECO:0000313" key="3">
    <source>
        <dbReference type="Proteomes" id="UP001529510"/>
    </source>
</evidence>
<dbReference type="Proteomes" id="UP001529510">
    <property type="component" value="Unassembled WGS sequence"/>
</dbReference>
<organism evidence="2 3">
    <name type="scientific">Cirrhinus mrigala</name>
    <name type="common">Mrigala</name>
    <dbReference type="NCBI Taxonomy" id="683832"/>
    <lineage>
        <taxon>Eukaryota</taxon>
        <taxon>Metazoa</taxon>
        <taxon>Chordata</taxon>
        <taxon>Craniata</taxon>
        <taxon>Vertebrata</taxon>
        <taxon>Euteleostomi</taxon>
        <taxon>Actinopterygii</taxon>
        <taxon>Neopterygii</taxon>
        <taxon>Teleostei</taxon>
        <taxon>Ostariophysi</taxon>
        <taxon>Cypriniformes</taxon>
        <taxon>Cyprinidae</taxon>
        <taxon>Labeoninae</taxon>
        <taxon>Labeonini</taxon>
        <taxon>Cirrhinus</taxon>
    </lineage>
</organism>
<dbReference type="AlphaFoldDB" id="A0ABD0R079"/>
<feature type="compositionally biased region" description="Low complexity" evidence="1">
    <location>
        <begin position="98"/>
        <end position="111"/>
    </location>
</feature>
<keyword evidence="3" id="KW-1185">Reference proteome</keyword>
<feature type="region of interest" description="Disordered" evidence="1">
    <location>
        <begin position="1"/>
        <end position="204"/>
    </location>
</feature>
<feature type="non-terminal residue" evidence="2">
    <location>
        <position position="1"/>
    </location>
</feature>
<dbReference type="EMBL" id="JAMKFB020000006">
    <property type="protein sequence ID" value="KAL0191895.1"/>
    <property type="molecule type" value="Genomic_DNA"/>
</dbReference>
<reference evidence="2 3" key="1">
    <citation type="submission" date="2024-05" db="EMBL/GenBank/DDBJ databases">
        <title>Genome sequencing and assembly of Indian major carp, Cirrhinus mrigala (Hamilton, 1822).</title>
        <authorList>
            <person name="Mohindra V."/>
            <person name="Chowdhury L.M."/>
            <person name="Lal K."/>
            <person name="Jena J.K."/>
        </authorList>
    </citation>
    <scope>NUCLEOTIDE SEQUENCE [LARGE SCALE GENOMIC DNA]</scope>
    <source>
        <strain evidence="2">CM1030</strain>
        <tissue evidence="2">Blood</tissue>
    </source>
</reference>
<evidence type="ECO:0000256" key="1">
    <source>
        <dbReference type="SAM" id="MobiDB-lite"/>
    </source>
</evidence>
<proteinExistence type="predicted"/>
<feature type="non-terminal residue" evidence="2">
    <location>
        <position position="241"/>
    </location>
</feature>